<dbReference type="PANTHER" id="PTHR36842">
    <property type="entry name" value="PROTEIN TOLB HOMOLOG"/>
    <property type="match status" value="1"/>
</dbReference>
<comment type="similarity">
    <text evidence="1">Belongs to the TolB family.</text>
</comment>
<dbReference type="Proteomes" id="UP000598633">
    <property type="component" value="Unassembled WGS sequence"/>
</dbReference>
<organism evidence="2 3">
    <name type="scientific">Candidatus Sulfomarinibacter kjeldsenii</name>
    <dbReference type="NCBI Taxonomy" id="2885994"/>
    <lineage>
        <taxon>Bacteria</taxon>
        <taxon>Pseudomonadati</taxon>
        <taxon>Acidobacteriota</taxon>
        <taxon>Thermoanaerobaculia</taxon>
        <taxon>Thermoanaerobaculales</taxon>
        <taxon>Candidatus Sulfomarinibacteraceae</taxon>
        <taxon>Candidatus Sulfomarinibacter</taxon>
    </lineage>
</organism>
<evidence type="ECO:0000313" key="2">
    <source>
        <dbReference type="EMBL" id="MBD3870805.1"/>
    </source>
</evidence>
<name>A0A8J6YBM2_9BACT</name>
<comment type="caution">
    <text evidence="2">The sequence shown here is derived from an EMBL/GenBank/DDBJ whole genome shotgun (WGS) entry which is preliminary data.</text>
</comment>
<dbReference type="InterPro" id="IPR011659">
    <property type="entry name" value="WD40"/>
</dbReference>
<dbReference type="AlphaFoldDB" id="A0A8J6YBM2"/>
<gene>
    <name evidence="2" type="ORF">IFJ97_05530</name>
</gene>
<reference evidence="2 3" key="1">
    <citation type="submission" date="2020-08" db="EMBL/GenBank/DDBJ databases">
        <title>Acidobacteriota in marine sediments use diverse sulfur dissimilation pathways.</title>
        <authorList>
            <person name="Wasmund K."/>
        </authorList>
    </citation>
    <scope>NUCLEOTIDE SEQUENCE [LARGE SCALE GENOMIC DNA]</scope>
    <source>
        <strain evidence="2">MAG AM3-A</strain>
    </source>
</reference>
<dbReference type="Pfam" id="PF07676">
    <property type="entry name" value="PD40"/>
    <property type="match status" value="2"/>
</dbReference>
<accession>A0A8J6YBM2</accession>
<protein>
    <submittedName>
        <fullName evidence="2">PD40 domain-containing protein</fullName>
    </submittedName>
</protein>
<dbReference type="InterPro" id="IPR011042">
    <property type="entry name" value="6-blade_b-propeller_TolB-like"/>
</dbReference>
<dbReference type="SUPFAM" id="SSF82171">
    <property type="entry name" value="DPP6 N-terminal domain-like"/>
    <property type="match status" value="1"/>
</dbReference>
<evidence type="ECO:0000313" key="3">
    <source>
        <dbReference type="Proteomes" id="UP000598633"/>
    </source>
</evidence>
<dbReference type="Gene3D" id="2.120.10.30">
    <property type="entry name" value="TolB, C-terminal domain"/>
    <property type="match status" value="2"/>
</dbReference>
<sequence length="346" mass="37440">NGMLVAHPFDADAGVLTGEPLPLADNIGVDAVGLADFSASNDGTLAYRGGQTGARRLLWRDRTGRELGQVGEFAEYTNSSISPDGQRVVVDVMEPDASNMDLWIHDLERGVASRFTFDAGYDFDPTWSPDGSRIVFSSSRGEGSNALYWKDASGAGEAELLLALEEDIYGGDWSRDGGVLTYGVHSADTSWDIWALPMDGSGEPFPVLQSEFAEVRASFSPNGRWMAFESNESGDWEVYVIQFPGSGGKWQVSTNGGSEPQWSADGREIFYLDATQNLVTVPVSIGTTFKAGLPETLFDAGLFPVLARNRYSVTDDGERFLLLSPITGESIRPISVVLNWNAGLEP</sequence>
<dbReference type="PANTHER" id="PTHR36842:SF1">
    <property type="entry name" value="PROTEIN TOLB"/>
    <property type="match status" value="1"/>
</dbReference>
<evidence type="ECO:0000256" key="1">
    <source>
        <dbReference type="ARBA" id="ARBA00009820"/>
    </source>
</evidence>
<feature type="non-terminal residue" evidence="2">
    <location>
        <position position="1"/>
    </location>
</feature>
<proteinExistence type="inferred from homology"/>
<dbReference type="EMBL" id="JACXWA010000091">
    <property type="protein sequence ID" value="MBD3870805.1"/>
    <property type="molecule type" value="Genomic_DNA"/>
</dbReference>